<evidence type="ECO:0000256" key="1">
    <source>
        <dbReference type="ARBA" id="ARBA00022741"/>
    </source>
</evidence>
<evidence type="ECO:0000259" key="3">
    <source>
        <dbReference type="Pfam" id="PF00391"/>
    </source>
</evidence>
<dbReference type="FunFam" id="3.50.30.10:FF:000007">
    <property type="entry name" value="Phosphoenolpyruvate synthase"/>
    <property type="match status" value="1"/>
</dbReference>
<evidence type="ECO:0000313" key="6">
    <source>
        <dbReference type="Proteomes" id="UP001071230"/>
    </source>
</evidence>
<name>A0A8S0W4D6_9FIRM</name>
<dbReference type="Proteomes" id="UP001071230">
    <property type="component" value="Unassembled WGS sequence"/>
</dbReference>
<reference evidence="4" key="2">
    <citation type="submission" date="2020-01" db="EMBL/GenBank/DDBJ databases">
        <authorList>
            <person name="Hornung B."/>
        </authorList>
    </citation>
    <scope>NUCLEOTIDE SEQUENCE</scope>
    <source>
        <strain evidence="4">PacBioINE</strain>
    </source>
</reference>
<evidence type="ECO:0000256" key="2">
    <source>
        <dbReference type="ARBA" id="ARBA00022840"/>
    </source>
</evidence>
<dbReference type="KEGG" id="aacx:DEACI_3002"/>
<dbReference type="PANTHER" id="PTHR43615">
    <property type="entry name" value="PHOSPHOENOLPYRUVATE SYNTHASE-RELATED"/>
    <property type="match status" value="1"/>
</dbReference>
<keyword evidence="6" id="KW-1185">Reference proteome</keyword>
<dbReference type="EC" id="2.7.-.-" evidence="4"/>
<gene>
    <name evidence="5" type="ORF">DEACI_2913</name>
    <name evidence="4" type="ORF">DEACI_3002</name>
</gene>
<organism evidence="4">
    <name type="scientific">Acididesulfobacillus acetoxydans</name>
    <dbReference type="NCBI Taxonomy" id="1561005"/>
    <lineage>
        <taxon>Bacteria</taxon>
        <taxon>Bacillati</taxon>
        <taxon>Bacillota</taxon>
        <taxon>Clostridia</taxon>
        <taxon>Eubacteriales</taxon>
        <taxon>Peptococcaceae</taxon>
        <taxon>Acididesulfobacillus</taxon>
    </lineage>
</organism>
<dbReference type="Pfam" id="PF00391">
    <property type="entry name" value="PEP-utilizers"/>
    <property type="match status" value="1"/>
</dbReference>
<evidence type="ECO:0000313" key="5">
    <source>
        <dbReference type="EMBL" id="CEJ08437.1"/>
    </source>
</evidence>
<feature type="domain" description="PEP-utilising enzyme mobile" evidence="3">
    <location>
        <begin position="98"/>
        <end position="169"/>
    </location>
</feature>
<keyword evidence="4" id="KW-0808">Transferase</keyword>
<reference evidence="5" key="1">
    <citation type="submission" date="2014-11" db="EMBL/GenBank/DDBJ databases">
        <authorList>
            <person name="Hornung B.V."/>
        </authorList>
    </citation>
    <scope>NUCLEOTIDE SEQUENCE</scope>
    <source>
        <strain evidence="5">INE</strain>
    </source>
</reference>
<dbReference type="InterPro" id="IPR008279">
    <property type="entry name" value="PEP-util_enz_mobile_dom"/>
</dbReference>
<dbReference type="InterPro" id="IPR051549">
    <property type="entry name" value="PEP_Utilizing_Enz"/>
</dbReference>
<dbReference type="AlphaFoldDB" id="A0A8S0W4D6"/>
<dbReference type="EMBL" id="LR746496">
    <property type="protein sequence ID" value="CAA7602328.1"/>
    <property type="molecule type" value="Genomic_DNA"/>
</dbReference>
<sequence length="182" mass="19537">MEAGALRLPEDIYWLSLEEIKQLLQRSQPDHDLISRRQEKFRHDGRLTPPRAMTSEGEIITAKQGRRVPAGALAGSPVSIGIVEGRARVVLRLDNANLEKGDILVAPYTDPAWTSLFPLLAGLVTEVGGLMTHGAVVAREYGIPAVVGVDDATRKIKDGQTIRVDGTHGIITIISTAGAGTT</sequence>
<protein>
    <submittedName>
        <fullName evidence="4">PEP-utilising enzyme, mobile domain protein</fullName>
        <ecNumber evidence="4">2.7.-.-</ecNumber>
    </submittedName>
    <submittedName>
        <fullName evidence="5">Phosphoenolpyruvate synthase-related protein</fullName>
    </submittedName>
</protein>
<accession>A0A8S0W4D6</accession>
<dbReference type="GO" id="GO:0005524">
    <property type="term" value="F:ATP binding"/>
    <property type="evidence" value="ECO:0007669"/>
    <property type="project" value="UniProtKB-KW"/>
</dbReference>
<proteinExistence type="predicted"/>
<dbReference type="GO" id="GO:0016772">
    <property type="term" value="F:transferase activity, transferring phosphorus-containing groups"/>
    <property type="evidence" value="ECO:0007669"/>
    <property type="project" value="InterPro"/>
</dbReference>
<dbReference type="InterPro" id="IPR036637">
    <property type="entry name" value="Phosphohistidine_dom_sf"/>
</dbReference>
<dbReference type="PANTHER" id="PTHR43615:SF1">
    <property type="entry name" value="PPDK_N DOMAIN-CONTAINING PROTEIN"/>
    <property type="match status" value="1"/>
</dbReference>
<evidence type="ECO:0000313" key="4">
    <source>
        <dbReference type="EMBL" id="CAA7602328.1"/>
    </source>
</evidence>
<dbReference type="Proteomes" id="UP000836597">
    <property type="component" value="Chromosome"/>
</dbReference>
<dbReference type="SUPFAM" id="SSF52009">
    <property type="entry name" value="Phosphohistidine domain"/>
    <property type="match status" value="1"/>
</dbReference>
<keyword evidence="2" id="KW-0067">ATP-binding</keyword>
<dbReference type="EMBL" id="CDGJ01000081">
    <property type="protein sequence ID" value="CEJ08437.1"/>
    <property type="molecule type" value="Genomic_DNA"/>
</dbReference>
<keyword evidence="1" id="KW-0547">Nucleotide-binding</keyword>
<dbReference type="Gene3D" id="3.50.30.10">
    <property type="entry name" value="Phosphohistidine domain"/>
    <property type="match status" value="1"/>
</dbReference>